<organism evidence="2 3">
    <name type="scientific">Parendozoicomonas callyspongiae</name>
    <dbReference type="NCBI Taxonomy" id="2942213"/>
    <lineage>
        <taxon>Bacteria</taxon>
        <taxon>Pseudomonadati</taxon>
        <taxon>Pseudomonadota</taxon>
        <taxon>Gammaproteobacteria</taxon>
        <taxon>Oceanospirillales</taxon>
        <taxon>Endozoicomonadaceae</taxon>
        <taxon>Parendozoicomonas</taxon>
    </lineage>
</organism>
<keyword evidence="3" id="KW-1185">Reference proteome</keyword>
<sequence>MKNALLGFILLCVATSSLGESLFRDDRPASYTAVEGDTLWGIAGRFLHDPWSWGQVWEVDPSVKDPDLIYPGDTIRVIKIGSELKLTLTRKKEETVIPGRTIKLTPQVRSTPLVDAIPAIPLDAIHSFLGVSRVMDSQDAIEKAPRVLANGQERVISGAGDTLYARGDFSRGDRKYGAFRSGETYKDPKTGEELGILMQHVGSLTMKGLQNDVATMFVTKATKEVRVNDRLLVSEERRLATSFSPDTPDNPYVEGVIIDVVGGIHNIGIFNNVVVNLGSKDRMKDGDVLAIYRSRNSKDKRSGQTLKLPAQRVGLVMIYRTYSKVSFAVVMQATQPLATGDVLKAP</sequence>
<evidence type="ECO:0000259" key="1">
    <source>
        <dbReference type="PROSITE" id="PS51782"/>
    </source>
</evidence>
<dbReference type="Proteomes" id="UP001203338">
    <property type="component" value="Unassembled WGS sequence"/>
</dbReference>
<dbReference type="InterPro" id="IPR036779">
    <property type="entry name" value="LysM_dom_sf"/>
</dbReference>
<dbReference type="InterPro" id="IPR018392">
    <property type="entry name" value="LysM"/>
</dbReference>
<dbReference type="InterPro" id="IPR052196">
    <property type="entry name" value="Bact_Kbp"/>
</dbReference>
<evidence type="ECO:0000313" key="2">
    <source>
        <dbReference type="EMBL" id="MCL6268535.1"/>
    </source>
</evidence>
<protein>
    <submittedName>
        <fullName evidence="2">LysM peptidoglycan-binding domain-containing protein</fullName>
    </submittedName>
</protein>
<dbReference type="CDD" id="cd00118">
    <property type="entry name" value="LysM"/>
    <property type="match status" value="1"/>
</dbReference>
<dbReference type="PANTHER" id="PTHR34700:SF4">
    <property type="entry name" value="PHAGE-LIKE ELEMENT PBSX PROTEIN XKDP"/>
    <property type="match status" value="1"/>
</dbReference>
<reference evidence="2 3" key="1">
    <citation type="submission" date="2022-05" db="EMBL/GenBank/DDBJ databases">
        <authorList>
            <person name="Park J.-S."/>
        </authorList>
    </citation>
    <scope>NUCLEOTIDE SEQUENCE [LARGE SCALE GENOMIC DNA]</scope>
    <source>
        <strain evidence="2 3">2012CJ34-2</strain>
    </source>
</reference>
<comment type="caution">
    <text evidence="2">The sequence shown here is derived from an EMBL/GenBank/DDBJ whole genome shotgun (WGS) entry which is preliminary data.</text>
</comment>
<dbReference type="Pfam" id="PF01476">
    <property type="entry name" value="LysM"/>
    <property type="match status" value="1"/>
</dbReference>
<gene>
    <name evidence="2" type="ORF">M3P05_01030</name>
</gene>
<dbReference type="RefSeq" id="WP_249697368.1">
    <property type="nucleotide sequence ID" value="NZ_JAMFLX010000001.1"/>
</dbReference>
<feature type="domain" description="LysM" evidence="1">
    <location>
        <begin position="29"/>
        <end position="77"/>
    </location>
</feature>
<dbReference type="SUPFAM" id="SSF54106">
    <property type="entry name" value="LysM domain"/>
    <property type="match status" value="1"/>
</dbReference>
<dbReference type="PANTHER" id="PTHR34700">
    <property type="entry name" value="POTASSIUM BINDING PROTEIN KBP"/>
    <property type="match status" value="1"/>
</dbReference>
<name>A0ABT0PAY1_9GAMM</name>
<dbReference type="Gene3D" id="3.10.350.10">
    <property type="entry name" value="LysM domain"/>
    <property type="match status" value="1"/>
</dbReference>
<dbReference type="EMBL" id="JAMFLX010000001">
    <property type="protein sequence ID" value="MCL6268535.1"/>
    <property type="molecule type" value="Genomic_DNA"/>
</dbReference>
<evidence type="ECO:0000313" key="3">
    <source>
        <dbReference type="Proteomes" id="UP001203338"/>
    </source>
</evidence>
<accession>A0ABT0PAY1</accession>
<proteinExistence type="predicted"/>
<dbReference type="PROSITE" id="PS51782">
    <property type="entry name" value="LYSM"/>
    <property type="match status" value="1"/>
</dbReference>